<accession>A0A0G0KL22</accession>
<sequence>MQYKVSKLIGPVGAEKGWEGIEETNRVELRNDSEEIRVNIDREEAEIYIQGGGSVILIRENKIARLANKVKGKIKTGDKIWLLSQEAESEFNKNIRENFEGATIVIEIPGEEVEKKQEIFVKERAFFQERNNKSVNLILGLVVFLLLIVGTFLGYQKRTEAEQKKKFEEIKSGVEEKIKEIEGVRTLNIETALELARNAESITNNAGVAEKRYFQELAELRNKITEIKKSLGGENTEYEVAYDTSLIKEGEDLFKGMAVGGGVAYLWSQSLGQVNAVDPNLKSMEKIISDERIKTWLGIFNNGEKWYGYNQNKIYEIKRNELTETEIGGVATVGEMTGWNGLTYVLDNGNQNIMKLNEGEGKKWLKEETVLAEEMTGMSIDSSIWVLGKSGKIYRYNRGVEEKFAMSALTSQSFAKSLKTSEQVNFLAYVTDENTVVIYGKDGKILGKYNFGERKINDIGIENQNKAVLVLAKNGKIYRIRIK</sequence>
<dbReference type="Proteomes" id="UP000034231">
    <property type="component" value="Unassembled WGS sequence"/>
</dbReference>
<dbReference type="SUPFAM" id="SSF101898">
    <property type="entry name" value="NHL repeat"/>
    <property type="match status" value="1"/>
</dbReference>
<evidence type="ECO:0000313" key="2">
    <source>
        <dbReference type="EMBL" id="KKQ49884.1"/>
    </source>
</evidence>
<proteinExistence type="predicted"/>
<gene>
    <name evidence="2" type="ORF">US68_C0010G0017</name>
</gene>
<feature type="transmembrane region" description="Helical" evidence="1">
    <location>
        <begin position="134"/>
        <end position="155"/>
    </location>
</feature>
<protein>
    <submittedName>
        <fullName evidence="2">Uncharacterized protein</fullName>
    </submittedName>
</protein>
<organism evidence="2 3">
    <name type="scientific">Candidatus Shapirobacteria bacterium GW2011_GWE1_38_10</name>
    <dbReference type="NCBI Taxonomy" id="1618488"/>
    <lineage>
        <taxon>Bacteria</taxon>
        <taxon>Candidatus Shapironibacteriota</taxon>
    </lineage>
</organism>
<name>A0A0G0KL22_9BACT</name>
<keyword evidence="1" id="KW-0812">Transmembrane</keyword>
<evidence type="ECO:0000313" key="3">
    <source>
        <dbReference type="Proteomes" id="UP000034231"/>
    </source>
</evidence>
<comment type="caution">
    <text evidence="2">The sequence shown here is derived from an EMBL/GenBank/DDBJ whole genome shotgun (WGS) entry which is preliminary data.</text>
</comment>
<dbReference type="AlphaFoldDB" id="A0A0G0KL22"/>
<keyword evidence="1" id="KW-1133">Transmembrane helix</keyword>
<reference evidence="2 3" key="1">
    <citation type="journal article" date="2015" name="Nature">
        <title>rRNA introns, odd ribosomes, and small enigmatic genomes across a large radiation of phyla.</title>
        <authorList>
            <person name="Brown C.T."/>
            <person name="Hug L.A."/>
            <person name="Thomas B.C."/>
            <person name="Sharon I."/>
            <person name="Castelle C.J."/>
            <person name="Singh A."/>
            <person name="Wilkins M.J."/>
            <person name="Williams K.H."/>
            <person name="Banfield J.F."/>
        </authorList>
    </citation>
    <scope>NUCLEOTIDE SEQUENCE [LARGE SCALE GENOMIC DNA]</scope>
</reference>
<keyword evidence="1" id="KW-0472">Membrane</keyword>
<evidence type="ECO:0000256" key="1">
    <source>
        <dbReference type="SAM" id="Phobius"/>
    </source>
</evidence>
<dbReference type="EMBL" id="LBTX01000010">
    <property type="protein sequence ID" value="KKQ49884.1"/>
    <property type="molecule type" value="Genomic_DNA"/>
</dbReference>